<comment type="similarity">
    <text evidence="6">Belongs to the ABC-4 integral membrane protein family.</text>
</comment>
<evidence type="ECO:0000256" key="2">
    <source>
        <dbReference type="ARBA" id="ARBA00022475"/>
    </source>
</evidence>
<keyword evidence="5 7" id="KW-0472">Membrane</keyword>
<reference evidence="10 11" key="1">
    <citation type="submission" date="2016-02" db="EMBL/GenBank/DDBJ databases">
        <authorList>
            <person name="Wen L."/>
            <person name="He K."/>
            <person name="Yang H."/>
        </authorList>
    </citation>
    <scope>NUCLEOTIDE SEQUENCE [LARGE SCALE GENOMIC DNA]</scope>
    <source>
        <strain evidence="10">ShG14-8</strain>
    </source>
</reference>
<comment type="caution">
    <text evidence="10">The sequence shown here is derived from an EMBL/GenBank/DDBJ whole genome shotgun (WGS) entry which is preliminary data.</text>
</comment>
<dbReference type="InterPro" id="IPR025857">
    <property type="entry name" value="MacB_PCD"/>
</dbReference>
<feature type="transmembrane region" description="Helical" evidence="7">
    <location>
        <begin position="324"/>
        <end position="345"/>
    </location>
</feature>
<evidence type="ECO:0000256" key="7">
    <source>
        <dbReference type="SAM" id="Phobius"/>
    </source>
</evidence>
<sequence>MKLIDVMRFSSGSLLGSSARTLLMMLAMSIGVAAVVVLTGLGEGARRYVVNQFSSLGTNLVIVLPGRTETAGIGPGMLLGQIPRELTLDDAQALLRSTAIGRVAPLTIGSSQISQGALNRDVVILGSTGDLLEVRHMSLGQGQFLPTGDMNSSESVCVLGAKIRRELFGQERAIGAWVRLGDRRFRVIGVLASQGESMGFNTDEIVIVPVASAHLLFNTSGLFRILVEAKSRDAIAQAQRDAEQILLRRHNGERDVTVITQDAVLATFDRILTALTLAVGGIAAISLAVAGILIMNVMLIAVSQRIREIGLLKALGATAAQIRNLFFAEAILLSGIGSVVGLILGEAGVLAIGKIYPSLPVVAPWWAVLAALGTAMGTGIMFSVWPARRAARLDPVMALSRS</sequence>
<feature type="domain" description="MacB-like periplasmic core" evidence="9">
    <location>
        <begin position="21"/>
        <end position="244"/>
    </location>
</feature>
<accession>A0A139BS22</accession>
<feature type="transmembrane region" description="Helical" evidence="7">
    <location>
        <begin position="365"/>
        <end position="385"/>
    </location>
</feature>
<evidence type="ECO:0000256" key="6">
    <source>
        <dbReference type="ARBA" id="ARBA00038076"/>
    </source>
</evidence>
<reference evidence="10 11" key="2">
    <citation type="submission" date="2016-03" db="EMBL/GenBank/DDBJ databases">
        <title>New uncultured bacterium of the family Gallionellaceae from acid mine drainage: description and reconstruction of genome based on metagenomic analysis of microbial community.</title>
        <authorList>
            <person name="Kadnikov V."/>
            <person name="Ivasenko D."/>
            <person name="Beletsky A."/>
            <person name="Mardanov A."/>
            <person name="Danilova E."/>
            <person name="Pimenov N."/>
            <person name="Karnachuk O."/>
            <person name="Ravin N."/>
        </authorList>
    </citation>
    <scope>NUCLEOTIDE SEQUENCE [LARGE SCALE GENOMIC DNA]</scope>
    <source>
        <strain evidence="10">ShG14-8</strain>
    </source>
</reference>
<evidence type="ECO:0000256" key="3">
    <source>
        <dbReference type="ARBA" id="ARBA00022692"/>
    </source>
</evidence>
<dbReference type="GO" id="GO:0005886">
    <property type="term" value="C:plasma membrane"/>
    <property type="evidence" value="ECO:0007669"/>
    <property type="project" value="UniProtKB-SubCell"/>
</dbReference>
<evidence type="ECO:0000259" key="8">
    <source>
        <dbReference type="Pfam" id="PF02687"/>
    </source>
</evidence>
<comment type="subcellular location">
    <subcellularLocation>
        <location evidence="1">Cell membrane</location>
        <topology evidence="1">Multi-pass membrane protein</topology>
    </subcellularLocation>
</comment>
<dbReference type="AlphaFoldDB" id="A0A139BS22"/>
<organism evidence="10 11">
    <name type="scientific">Candidatus Gallionella acididurans</name>
    <dbReference type="NCBI Taxonomy" id="1796491"/>
    <lineage>
        <taxon>Bacteria</taxon>
        <taxon>Pseudomonadati</taxon>
        <taxon>Pseudomonadota</taxon>
        <taxon>Betaproteobacteria</taxon>
        <taxon>Nitrosomonadales</taxon>
        <taxon>Gallionellaceae</taxon>
        <taxon>Gallionella</taxon>
    </lineage>
</organism>
<keyword evidence="2" id="KW-1003">Cell membrane</keyword>
<evidence type="ECO:0000256" key="1">
    <source>
        <dbReference type="ARBA" id="ARBA00004651"/>
    </source>
</evidence>
<evidence type="ECO:0000256" key="5">
    <source>
        <dbReference type="ARBA" id="ARBA00023136"/>
    </source>
</evidence>
<dbReference type="GO" id="GO:0022857">
    <property type="term" value="F:transmembrane transporter activity"/>
    <property type="evidence" value="ECO:0007669"/>
    <property type="project" value="TreeGrafter"/>
</dbReference>
<dbReference type="Proteomes" id="UP000070578">
    <property type="component" value="Unassembled WGS sequence"/>
</dbReference>
<evidence type="ECO:0000256" key="4">
    <source>
        <dbReference type="ARBA" id="ARBA00022989"/>
    </source>
</evidence>
<evidence type="ECO:0000259" key="9">
    <source>
        <dbReference type="Pfam" id="PF12704"/>
    </source>
</evidence>
<dbReference type="PANTHER" id="PTHR30572">
    <property type="entry name" value="MEMBRANE COMPONENT OF TRANSPORTER-RELATED"/>
    <property type="match status" value="1"/>
</dbReference>
<dbReference type="InterPro" id="IPR003838">
    <property type="entry name" value="ABC3_permease_C"/>
</dbReference>
<evidence type="ECO:0000313" key="10">
    <source>
        <dbReference type="EMBL" id="KXS31772.1"/>
    </source>
</evidence>
<dbReference type="Pfam" id="PF02687">
    <property type="entry name" value="FtsX"/>
    <property type="match status" value="1"/>
</dbReference>
<keyword evidence="4 7" id="KW-1133">Transmembrane helix</keyword>
<name>A0A139BS22_9PROT</name>
<feature type="transmembrane region" description="Helical" evidence="7">
    <location>
        <begin position="21"/>
        <end position="42"/>
    </location>
</feature>
<keyword evidence="3 7" id="KW-0812">Transmembrane</keyword>
<feature type="transmembrane region" description="Helical" evidence="7">
    <location>
        <begin position="277"/>
        <end position="303"/>
    </location>
</feature>
<gene>
    <name evidence="10" type="ORF">AWT59_2108</name>
</gene>
<protein>
    <submittedName>
        <fullName evidence="10">Peptide ABC transporter permease</fullName>
    </submittedName>
</protein>
<proteinExistence type="inferred from homology"/>
<dbReference type="InterPro" id="IPR050250">
    <property type="entry name" value="Macrolide_Exporter_MacB"/>
</dbReference>
<dbReference type="EMBL" id="LSLI01000057">
    <property type="protein sequence ID" value="KXS31772.1"/>
    <property type="molecule type" value="Genomic_DNA"/>
</dbReference>
<feature type="domain" description="ABC3 transporter permease C-terminal" evidence="8">
    <location>
        <begin position="282"/>
        <end position="395"/>
    </location>
</feature>
<dbReference type="PATRIC" id="fig|1796491.3.peg.2302"/>
<dbReference type="Pfam" id="PF12704">
    <property type="entry name" value="MacB_PCD"/>
    <property type="match status" value="1"/>
</dbReference>
<dbReference type="PANTHER" id="PTHR30572:SF4">
    <property type="entry name" value="ABC TRANSPORTER PERMEASE YTRF"/>
    <property type="match status" value="1"/>
</dbReference>
<evidence type="ECO:0000313" key="11">
    <source>
        <dbReference type="Proteomes" id="UP000070578"/>
    </source>
</evidence>